<name>A0A2V0PM14_9CHLO</name>
<evidence type="ECO:0000313" key="2">
    <source>
        <dbReference type="EMBL" id="GBF98085.1"/>
    </source>
</evidence>
<accession>A0A2V0PM14</accession>
<protein>
    <recommendedName>
        <fullName evidence="1">Senescence domain-containing protein</fullName>
    </recommendedName>
</protein>
<evidence type="ECO:0000313" key="3">
    <source>
        <dbReference type="Proteomes" id="UP000247498"/>
    </source>
</evidence>
<dbReference type="AlphaFoldDB" id="A0A2V0PM14"/>
<proteinExistence type="predicted"/>
<dbReference type="EMBL" id="BDRX01000115">
    <property type="protein sequence ID" value="GBF98085.1"/>
    <property type="molecule type" value="Genomic_DNA"/>
</dbReference>
<keyword evidence="3" id="KW-1185">Reference proteome</keyword>
<dbReference type="Pfam" id="PF06911">
    <property type="entry name" value="Senescence"/>
    <property type="match status" value="1"/>
</dbReference>
<comment type="caution">
    <text evidence="2">The sequence shown here is derived from an EMBL/GenBank/DDBJ whole genome shotgun (WGS) entry which is preliminary data.</text>
</comment>
<dbReference type="InterPro" id="IPR009686">
    <property type="entry name" value="Senescence/spartin_C"/>
</dbReference>
<sequence>MSGSKELFRSSQAVECYSVNGEARTVLVEASQGEPLLIEAVGGTAEGGGQAAVRARVGKVAWPLLQGAVSSRSCTDAGVPTFIFSSVDTDSPELIVCVAMPLAAAADLDGLAELLGRVTKFHATRPKGHALQLPGIKSEQVAEVLRKGAEDTQAMLQQAGKAAANMFAAAAEAHKKYAPKPTGKPLEVCPALREKIAKSKAATEAGAEAARQAQTGMRAVTREISSSLLSVGAAAAAREAADKEAGSSGGGSGLGLIGKELLGDVMAVRGAMISAAGEAWVGFREAARDVFQYQYGDSAAEVVSDAADVIGGIASIGTSMKLTPAAGW</sequence>
<dbReference type="InParanoid" id="A0A2V0PM14"/>
<evidence type="ECO:0000259" key="1">
    <source>
        <dbReference type="Pfam" id="PF06911"/>
    </source>
</evidence>
<feature type="domain" description="Senescence" evidence="1">
    <location>
        <begin position="145"/>
        <end position="314"/>
    </location>
</feature>
<dbReference type="Proteomes" id="UP000247498">
    <property type="component" value="Unassembled WGS sequence"/>
</dbReference>
<gene>
    <name evidence="2" type="ORF">Rsub_10314</name>
</gene>
<organism evidence="2 3">
    <name type="scientific">Raphidocelis subcapitata</name>
    <dbReference type="NCBI Taxonomy" id="307507"/>
    <lineage>
        <taxon>Eukaryota</taxon>
        <taxon>Viridiplantae</taxon>
        <taxon>Chlorophyta</taxon>
        <taxon>core chlorophytes</taxon>
        <taxon>Chlorophyceae</taxon>
        <taxon>CS clade</taxon>
        <taxon>Sphaeropleales</taxon>
        <taxon>Selenastraceae</taxon>
        <taxon>Raphidocelis</taxon>
    </lineage>
</organism>
<reference evidence="2 3" key="1">
    <citation type="journal article" date="2018" name="Sci. Rep.">
        <title>Raphidocelis subcapitata (=Pseudokirchneriella subcapitata) provides an insight into genome evolution and environmental adaptations in the Sphaeropleales.</title>
        <authorList>
            <person name="Suzuki S."/>
            <person name="Yamaguchi H."/>
            <person name="Nakajima N."/>
            <person name="Kawachi M."/>
        </authorList>
    </citation>
    <scope>NUCLEOTIDE SEQUENCE [LARGE SCALE GENOMIC DNA]</scope>
    <source>
        <strain evidence="2 3">NIES-35</strain>
    </source>
</reference>